<dbReference type="Proteomes" id="UP000481288">
    <property type="component" value="Unassembled WGS sequence"/>
</dbReference>
<dbReference type="EMBL" id="QGMG01001933">
    <property type="protein sequence ID" value="TVY41919.1"/>
    <property type="molecule type" value="Genomic_DNA"/>
</dbReference>
<keyword evidence="2" id="KW-1185">Reference proteome</keyword>
<gene>
    <name evidence="1" type="ORF">LCER1_G009315</name>
</gene>
<comment type="caution">
    <text evidence="1">The sequence shown here is derived from an EMBL/GenBank/DDBJ whole genome shotgun (WGS) entry which is preliminary data.</text>
</comment>
<sequence>MLKQIIKELEIPSIETIVYTNSFSLYKCLIKLRTTKEKRLIIDIIGLREIRWINSKDNPIDAIIKINPNWMLEILINTNSLTIRIKR</sequence>
<organism evidence="1 2">
    <name type="scientific">Lachnellula cervina</name>
    <dbReference type="NCBI Taxonomy" id="1316786"/>
    <lineage>
        <taxon>Eukaryota</taxon>
        <taxon>Fungi</taxon>
        <taxon>Dikarya</taxon>
        <taxon>Ascomycota</taxon>
        <taxon>Pezizomycotina</taxon>
        <taxon>Leotiomycetes</taxon>
        <taxon>Helotiales</taxon>
        <taxon>Lachnaceae</taxon>
        <taxon>Lachnellula</taxon>
    </lineage>
</organism>
<proteinExistence type="predicted"/>
<protein>
    <submittedName>
        <fullName evidence="1">Uncharacterized protein</fullName>
    </submittedName>
</protein>
<evidence type="ECO:0000313" key="1">
    <source>
        <dbReference type="EMBL" id="TVY41919.1"/>
    </source>
</evidence>
<evidence type="ECO:0000313" key="2">
    <source>
        <dbReference type="Proteomes" id="UP000481288"/>
    </source>
</evidence>
<dbReference type="OrthoDB" id="3559045at2759"/>
<accession>A0A7D8YJQ5</accession>
<name>A0A7D8YJQ5_9HELO</name>
<reference evidence="1 2" key="1">
    <citation type="submission" date="2018-05" db="EMBL/GenBank/DDBJ databases">
        <title>Whole genome sequencing for identification of molecular markers to develop diagnostic detection tools for the regulated plant pathogen Lachnellula willkommii.</title>
        <authorList>
            <person name="Giroux E."/>
            <person name="Bilodeau G."/>
        </authorList>
    </citation>
    <scope>NUCLEOTIDE SEQUENCE [LARGE SCALE GENOMIC DNA]</scope>
    <source>
        <strain evidence="1 2">CBS 625.97</strain>
    </source>
</reference>
<dbReference type="AlphaFoldDB" id="A0A7D8YJQ5"/>